<evidence type="ECO:0000313" key="2">
    <source>
        <dbReference type="Proteomes" id="UP000285326"/>
    </source>
</evidence>
<proteinExistence type="predicted"/>
<name>A0A420J2U1_9PEZI</name>
<evidence type="ECO:0000313" key="1">
    <source>
        <dbReference type="EMBL" id="RKF81120.1"/>
    </source>
</evidence>
<reference evidence="1 2" key="1">
    <citation type="journal article" date="2018" name="BMC Genomics">
        <title>Comparative genome analyses reveal sequence features reflecting distinct modes of host-adaptation between dicot and monocot powdery mildew.</title>
        <authorList>
            <person name="Wu Y."/>
            <person name="Ma X."/>
            <person name="Pan Z."/>
            <person name="Kale S.D."/>
            <person name="Song Y."/>
            <person name="King H."/>
            <person name="Zhang Q."/>
            <person name="Presley C."/>
            <person name="Deng X."/>
            <person name="Wei C.I."/>
            <person name="Xiao S."/>
        </authorList>
    </citation>
    <scope>NUCLEOTIDE SEQUENCE [LARGE SCALE GENOMIC DNA]</scope>
    <source>
        <strain evidence="1">UMSG1</strain>
    </source>
</reference>
<dbReference type="Proteomes" id="UP000285326">
    <property type="component" value="Unassembled WGS sequence"/>
</dbReference>
<gene>
    <name evidence="1" type="ORF">GcM1_186019</name>
</gene>
<dbReference type="EMBL" id="MCBS01018642">
    <property type="protein sequence ID" value="RKF81120.1"/>
    <property type="molecule type" value="Genomic_DNA"/>
</dbReference>
<sequence>MNLKTPDETTIIKYLSTAAISSVAVSLIDAETIAKATIDNFGQATAAQLNAYALLRIMDYKTNPSTYSDLNLSTHLKKILNNGQHQSSKH</sequence>
<protein>
    <submittedName>
        <fullName evidence="1">Uncharacterized protein</fullName>
    </submittedName>
</protein>
<dbReference type="AlphaFoldDB" id="A0A420J2U1"/>
<accession>A0A420J2U1</accession>
<organism evidence="1 2">
    <name type="scientific">Golovinomyces cichoracearum</name>
    <dbReference type="NCBI Taxonomy" id="62708"/>
    <lineage>
        <taxon>Eukaryota</taxon>
        <taxon>Fungi</taxon>
        <taxon>Dikarya</taxon>
        <taxon>Ascomycota</taxon>
        <taxon>Pezizomycotina</taxon>
        <taxon>Leotiomycetes</taxon>
        <taxon>Erysiphales</taxon>
        <taxon>Erysiphaceae</taxon>
        <taxon>Golovinomyces</taxon>
    </lineage>
</organism>
<comment type="caution">
    <text evidence="1">The sequence shown here is derived from an EMBL/GenBank/DDBJ whole genome shotgun (WGS) entry which is preliminary data.</text>
</comment>